<protein>
    <submittedName>
        <fullName evidence="1">Uncharacterized protein</fullName>
    </submittedName>
</protein>
<reference evidence="1" key="1">
    <citation type="submission" date="2021-06" db="EMBL/GenBank/DDBJ databases">
        <authorList>
            <person name="Hodson N. C."/>
            <person name="Mongue J. A."/>
            <person name="Jaron S. K."/>
        </authorList>
    </citation>
    <scope>NUCLEOTIDE SEQUENCE</scope>
</reference>
<accession>A0A8J2L4V0</accession>
<proteinExistence type="predicted"/>
<dbReference type="AlphaFoldDB" id="A0A8J2L4V0"/>
<dbReference type="EMBL" id="CAJVCH010548912">
    <property type="protein sequence ID" value="CAG7828805.1"/>
    <property type="molecule type" value="Genomic_DNA"/>
</dbReference>
<dbReference type="Proteomes" id="UP000708208">
    <property type="component" value="Unassembled WGS sequence"/>
</dbReference>
<evidence type="ECO:0000313" key="1">
    <source>
        <dbReference type="EMBL" id="CAG7828805.1"/>
    </source>
</evidence>
<keyword evidence="2" id="KW-1185">Reference proteome</keyword>
<feature type="non-terminal residue" evidence="1">
    <location>
        <position position="1"/>
    </location>
</feature>
<sequence>LSETSKPFKDEKKLVEKLKSETWISAPSFPANYASAYFASKCPKKLATDKDEEGIACILDLIIKR</sequence>
<name>A0A8J2L4V0_9HEXA</name>
<evidence type="ECO:0000313" key="2">
    <source>
        <dbReference type="Proteomes" id="UP000708208"/>
    </source>
</evidence>
<comment type="caution">
    <text evidence="1">The sequence shown here is derived from an EMBL/GenBank/DDBJ whole genome shotgun (WGS) entry which is preliminary data.</text>
</comment>
<organism evidence="1 2">
    <name type="scientific">Allacma fusca</name>
    <dbReference type="NCBI Taxonomy" id="39272"/>
    <lineage>
        <taxon>Eukaryota</taxon>
        <taxon>Metazoa</taxon>
        <taxon>Ecdysozoa</taxon>
        <taxon>Arthropoda</taxon>
        <taxon>Hexapoda</taxon>
        <taxon>Collembola</taxon>
        <taxon>Symphypleona</taxon>
        <taxon>Sminthuridae</taxon>
        <taxon>Allacma</taxon>
    </lineage>
</organism>
<gene>
    <name evidence="1" type="ORF">AFUS01_LOCUS38706</name>
</gene>